<name>A0A662ZJ54_9GAMM</name>
<dbReference type="RefSeq" id="WP_143066503.1">
    <property type="nucleotide sequence ID" value="NZ_FOXF01000045.1"/>
</dbReference>
<gene>
    <name evidence="1" type="ORF">SAMN02910344_01904</name>
</gene>
<dbReference type="OrthoDB" id="8421922at2"/>
<dbReference type="Proteomes" id="UP000243745">
    <property type="component" value="Unassembled WGS sequence"/>
</dbReference>
<proteinExistence type="predicted"/>
<sequence length="336" mass="39847">MNYKNRYDQVFKRVSIDNYAQFNNEIHRQMDALKQTHYSISKEYQTYEFDNIQNEDLHDRFAIKYKNIVFDCQMNLPSSEKQKKTLFVIFSGSRNDGDPVPVFKRWSYYPFCDGYVLNIADPLLSIHRNLKLGWYYGTKNESYIEYISVIIKKIQSLLGIEEKDLFLFGSSGGGYVALHLSYYLNNATHIALNPQISIKDYKHILGFCRTLNLSLEDKDPLRRNETVDIICEKIKTNRFFIIQNMNDEEHCKKQLFPLMKKLNVDKLAYGMNQVNENMLVWVYDLNGGHSAQGDQVIFSYIVYMAERFASDNFRLLSFEDFLFKNVSYIWKDRRQY</sequence>
<protein>
    <submittedName>
        <fullName evidence="1">Uncharacterized protein</fullName>
    </submittedName>
</protein>
<keyword evidence="2" id="KW-1185">Reference proteome</keyword>
<dbReference type="AlphaFoldDB" id="A0A662ZJ54"/>
<dbReference type="EMBL" id="FOXF01000045">
    <property type="protein sequence ID" value="SFP62654.1"/>
    <property type="molecule type" value="Genomic_DNA"/>
</dbReference>
<evidence type="ECO:0000313" key="1">
    <source>
        <dbReference type="EMBL" id="SFP62654.1"/>
    </source>
</evidence>
<evidence type="ECO:0000313" key="2">
    <source>
        <dbReference type="Proteomes" id="UP000243745"/>
    </source>
</evidence>
<dbReference type="SUPFAM" id="SSF53474">
    <property type="entry name" value="alpha/beta-Hydrolases"/>
    <property type="match status" value="1"/>
</dbReference>
<organism evidence="1 2">
    <name type="scientific">Ruminobacter amylophilus</name>
    <dbReference type="NCBI Taxonomy" id="867"/>
    <lineage>
        <taxon>Bacteria</taxon>
        <taxon>Pseudomonadati</taxon>
        <taxon>Pseudomonadota</taxon>
        <taxon>Gammaproteobacteria</taxon>
        <taxon>Aeromonadales</taxon>
        <taxon>Succinivibrionaceae</taxon>
        <taxon>Ruminobacter</taxon>
    </lineage>
</organism>
<dbReference type="InterPro" id="IPR029058">
    <property type="entry name" value="AB_hydrolase_fold"/>
</dbReference>
<reference evidence="1 2" key="1">
    <citation type="submission" date="2016-10" db="EMBL/GenBank/DDBJ databases">
        <authorList>
            <person name="Varghese N."/>
            <person name="Submissions S."/>
        </authorList>
    </citation>
    <scope>NUCLEOTIDE SEQUENCE [LARGE SCALE GENOMIC DNA]</scope>
    <source>
        <strain evidence="1 2">DSM 1361</strain>
    </source>
</reference>
<accession>A0A662ZJ54</accession>